<comment type="caution">
    <text evidence="2">The sequence shown here is derived from an EMBL/GenBank/DDBJ whole genome shotgun (WGS) entry which is preliminary data.</text>
</comment>
<keyword evidence="3" id="KW-1185">Reference proteome</keyword>
<sequence length="61" mass="6502">MAHGIRENSTGDATRSSCSGECTGTCTDTADTSAPFEAYRVCHLSFHERLRAAAPNESPAR</sequence>
<dbReference type="Proteomes" id="UP001154015">
    <property type="component" value="Unassembled WGS sequence"/>
</dbReference>
<gene>
    <name evidence="2" type="ORF">SGL43_01908</name>
</gene>
<evidence type="ECO:0000256" key="1">
    <source>
        <dbReference type="SAM" id="MobiDB-lite"/>
    </source>
</evidence>
<evidence type="ECO:0000313" key="2">
    <source>
        <dbReference type="EMBL" id="CAH9414896.1"/>
    </source>
</evidence>
<feature type="compositionally biased region" description="Polar residues" evidence="1">
    <location>
        <begin position="7"/>
        <end position="21"/>
    </location>
</feature>
<reference evidence="2" key="1">
    <citation type="submission" date="2022-03" db="EMBL/GenBank/DDBJ databases">
        <authorList>
            <person name="Leyn A S."/>
        </authorList>
    </citation>
    <scope>NUCLEOTIDE SEQUENCE</scope>
    <source>
        <strain evidence="2">Streptomyces globisporus 4-3</strain>
    </source>
</reference>
<feature type="region of interest" description="Disordered" evidence="1">
    <location>
        <begin position="1"/>
        <end position="21"/>
    </location>
</feature>
<evidence type="ECO:0000313" key="3">
    <source>
        <dbReference type="Proteomes" id="UP001154015"/>
    </source>
</evidence>
<protein>
    <submittedName>
        <fullName evidence="2">Uncharacterized protein</fullName>
    </submittedName>
</protein>
<accession>A0ABN8V147</accession>
<name>A0ABN8V147_STRGL</name>
<proteinExistence type="predicted"/>
<dbReference type="EMBL" id="CAKXYP010000005">
    <property type="protein sequence ID" value="CAH9414896.1"/>
    <property type="molecule type" value="Genomic_DNA"/>
</dbReference>
<organism evidence="2 3">
    <name type="scientific">Streptomyces globisporus</name>
    <dbReference type="NCBI Taxonomy" id="1908"/>
    <lineage>
        <taxon>Bacteria</taxon>
        <taxon>Bacillati</taxon>
        <taxon>Actinomycetota</taxon>
        <taxon>Actinomycetes</taxon>
        <taxon>Kitasatosporales</taxon>
        <taxon>Streptomycetaceae</taxon>
        <taxon>Streptomyces</taxon>
    </lineage>
</organism>